<dbReference type="Proteomes" id="UP000093858">
    <property type="component" value="Unassembled WGS sequence"/>
</dbReference>
<dbReference type="AlphaFoldDB" id="A0A199NX06"/>
<reference evidence="1 2" key="1">
    <citation type="submission" date="2016-04" db="EMBL/GenBank/DDBJ databases">
        <title>Xanthomonas translucens phylogeny.</title>
        <authorList>
            <person name="Langlois P."/>
        </authorList>
    </citation>
    <scope>NUCLEOTIDE SEQUENCE [LARGE SCALE GENOMIC DNA]</scope>
    <source>
        <strain evidence="1 2">B99</strain>
    </source>
</reference>
<evidence type="ECO:0000313" key="1">
    <source>
        <dbReference type="EMBL" id="OAX53482.1"/>
    </source>
</evidence>
<dbReference type="EMBL" id="LWSU01000274">
    <property type="protein sequence ID" value="OAX53482.1"/>
    <property type="molecule type" value="Genomic_DNA"/>
</dbReference>
<gene>
    <name evidence="1" type="ORF">A6R73_07145</name>
</gene>
<protein>
    <submittedName>
        <fullName evidence="1">Uncharacterized protein</fullName>
    </submittedName>
</protein>
<proteinExistence type="predicted"/>
<comment type="caution">
    <text evidence="1">The sequence shown here is derived from an EMBL/GenBank/DDBJ whole genome shotgun (WGS) entry which is preliminary data.</text>
</comment>
<name>A0A199NX06_9XANT</name>
<organism evidence="1 2">
    <name type="scientific">Xanthomonas graminis pv. poae</name>
    <dbReference type="NCBI Taxonomy" id="227946"/>
    <lineage>
        <taxon>Bacteria</taxon>
        <taxon>Pseudomonadati</taxon>
        <taxon>Pseudomonadota</taxon>
        <taxon>Gammaproteobacteria</taxon>
        <taxon>Lysobacterales</taxon>
        <taxon>Lysobacteraceae</taxon>
        <taxon>Xanthomonas</taxon>
        <taxon>Xanthomonas translucens group</taxon>
        <taxon>Xanthomonas graminis</taxon>
    </lineage>
</organism>
<dbReference type="Pfam" id="PF19465">
    <property type="entry name" value="DUF6002"/>
    <property type="match status" value="1"/>
</dbReference>
<sequence length="375" mass="40700">MIARAVRHIHATGESILLITPSSGNKGGALRDAVLRATECGLVEPEQLRIAIVLPRAGLGKLWSSPLSTSPYLRRLNPVFVAQTGGGAEVKRLTRNFAQQHSARLWERHGLRTWHSYQLDNYRMADSIRAFVEADLLGTLQPGITRFQAQAVSSAFGLLGYDHGREVLAGMPDAAALPASQWLLVQHLGTPDLVLGHLFGNDSRENLPPYRFDPTSGLYVQSQIPSFPSKTLALDEIIDSTFYSNHPITAQAVADALHRNGGTGIVVSLQECLERYGFIRSLLPPEGPSLPADPRDLREWALVMALTGVLGAIDRGIVPASSEIVVHASGCYSAADYVPVSAEEVVLAVDTKQILDRILEGCDPARNTRFPIHGN</sequence>
<dbReference type="InterPro" id="IPR046044">
    <property type="entry name" value="DUF6002"/>
</dbReference>
<accession>A0A199NX06</accession>
<evidence type="ECO:0000313" key="2">
    <source>
        <dbReference type="Proteomes" id="UP000093858"/>
    </source>
</evidence>